<feature type="region of interest" description="Disordered" evidence="1">
    <location>
        <begin position="251"/>
        <end position="288"/>
    </location>
</feature>
<dbReference type="Proteomes" id="UP000265140">
    <property type="component" value="Chromosome 22"/>
</dbReference>
<feature type="region of interest" description="Disordered" evidence="1">
    <location>
        <begin position="99"/>
        <end position="225"/>
    </location>
</feature>
<evidence type="ECO:0008006" key="4">
    <source>
        <dbReference type="Google" id="ProtNLM"/>
    </source>
</evidence>
<proteinExistence type="predicted"/>
<feature type="region of interest" description="Disordered" evidence="1">
    <location>
        <begin position="1"/>
        <end position="84"/>
    </location>
</feature>
<reference evidence="2 3" key="1">
    <citation type="submission" date="2020-02" db="EMBL/GenBank/DDBJ databases">
        <title>Esox lucius (northern pike) genome, fEsoLuc1, primary haplotype.</title>
        <authorList>
            <person name="Myers G."/>
            <person name="Karagic N."/>
            <person name="Meyer A."/>
            <person name="Pippel M."/>
            <person name="Reichard M."/>
            <person name="Winkler S."/>
            <person name="Tracey A."/>
            <person name="Sims Y."/>
            <person name="Howe K."/>
            <person name="Rhie A."/>
            <person name="Formenti G."/>
            <person name="Durbin R."/>
            <person name="Fedrigo O."/>
            <person name="Jarvis E.D."/>
        </authorList>
    </citation>
    <scope>NUCLEOTIDE SEQUENCE [LARGE SCALE GENOMIC DNA]</scope>
</reference>
<protein>
    <recommendedName>
        <fullName evidence="4">TSC22 domain family member 1</fullName>
    </recommendedName>
</protein>
<dbReference type="Ensembl" id="ENSELUT00000106989.1">
    <property type="protein sequence ID" value="ENSELUP00000093657.1"/>
    <property type="gene ID" value="ENSELUG00000039744.1"/>
</dbReference>
<feature type="compositionally biased region" description="Polar residues" evidence="1">
    <location>
        <begin position="69"/>
        <end position="78"/>
    </location>
</feature>
<reference evidence="2" key="2">
    <citation type="submission" date="2025-08" db="UniProtKB">
        <authorList>
            <consortium name="Ensembl"/>
        </authorList>
    </citation>
    <scope>IDENTIFICATION</scope>
</reference>
<feature type="compositionally biased region" description="Low complexity" evidence="1">
    <location>
        <begin position="188"/>
        <end position="208"/>
    </location>
</feature>
<evidence type="ECO:0000313" key="2">
    <source>
        <dbReference type="Ensembl" id="ENSELUP00000093657.1"/>
    </source>
</evidence>
<keyword evidence="3" id="KW-1185">Reference proteome</keyword>
<sequence length="607" mass="61485">MYQQDFSGDSSAARKMSFQNRRGSSTTGSGSASGSAPGSINALPTDDYQSAMQTRSSSPGLHHHPQSLIPPQSQTSGAQVKKKSGFQITSVTPAQISVSTNNSIADDTESYDDMDESHTEDLSSSEMLDVSVSRATDTGVPERSSSDETLNSLHGVETPGAASPNEPLHPQAPPCEPLNPQGPPPPGNIMNGTGRTLHGRGASASPGSLAGGMSAGASGTNTTQMEQGAVESITTKSSTVAAGPGVDASSIGGACGVPPSAGTTDSTTTRPGAVPGGAGTPGSAQPGVTVAVAPATPSAAQAHAATGSRFRVVKLDSTLEPFRKGRWMCTEFYEKEVPAAAPTPDPAPGPVCPEIEAGSAVVPGVVQYGGVEMGAVAPQTLQGYQPPLPQDFPPQEANPPLQQRTVLPPVTAPGAPQESARGAGSQAGPQPGPFSVDQAQTGYPAPQLQAGLMSLTGSRPPDFIQPTAPLQSQVLPPGTLGVSAPGPTAVAHPLQSHHLTAPQQHPHPQNPSGPFVTTLRADLQPLLTHGVPLSLSGLGHSGAPYAVSRLEDAQRLLFQHQSLLALPRLGSAGGGAGGPLGTAADATGLKTQAADGEEDRYPPETRY</sequence>
<dbReference type="GO" id="GO:0005634">
    <property type="term" value="C:nucleus"/>
    <property type="evidence" value="ECO:0007669"/>
    <property type="project" value="TreeGrafter"/>
</dbReference>
<accession>A0AAY5L4J3</accession>
<feature type="compositionally biased region" description="Polar residues" evidence="1">
    <location>
        <begin position="1"/>
        <end position="10"/>
    </location>
</feature>
<feature type="region of interest" description="Disordered" evidence="1">
    <location>
        <begin position="573"/>
        <end position="607"/>
    </location>
</feature>
<dbReference type="GO" id="GO:0005829">
    <property type="term" value="C:cytosol"/>
    <property type="evidence" value="ECO:0007669"/>
    <property type="project" value="TreeGrafter"/>
</dbReference>
<feature type="compositionally biased region" description="Low complexity" evidence="1">
    <location>
        <begin position="419"/>
        <end position="429"/>
    </location>
</feature>
<dbReference type="AlphaFoldDB" id="A0AAY5L4J3"/>
<evidence type="ECO:0000256" key="1">
    <source>
        <dbReference type="SAM" id="MobiDB-lite"/>
    </source>
</evidence>
<dbReference type="PANTHER" id="PTHR46745">
    <property type="entry name" value="TSC22 DOMAIN FAMILY PROTEIN 1"/>
    <property type="match status" value="1"/>
</dbReference>
<feature type="region of interest" description="Disordered" evidence="1">
    <location>
        <begin position="382"/>
        <end position="441"/>
    </location>
</feature>
<feature type="compositionally biased region" description="Acidic residues" evidence="1">
    <location>
        <begin position="106"/>
        <end position="115"/>
    </location>
</feature>
<dbReference type="GO" id="GO:0008284">
    <property type="term" value="P:positive regulation of cell population proliferation"/>
    <property type="evidence" value="ECO:0007669"/>
    <property type="project" value="TreeGrafter"/>
</dbReference>
<feature type="compositionally biased region" description="Polar residues" evidence="1">
    <location>
        <begin position="47"/>
        <end position="59"/>
    </location>
</feature>
<organism evidence="2 3">
    <name type="scientific">Esox lucius</name>
    <name type="common">Northern pike</name>
    <dbReference type="NCBI Taxonomy" id="8010"/>
    <lineage>
        <taxon>Eukaryota</taxon>
        <taxon>Metazoa</taxon>
        <taxon>Chordata</taxon>
        <taxon>Craniata</taxon>
        <taxon>Vertebrata</taxon>
        <taxon>Euteleostomi</taxon>
        <taxon>Actinopterygii</taxon>
        <taxon>Neopterygii</taxon>
        <taxon>Teleostei</taxon>
        <taxon>Protacanthopterygii</taxon>
        <taxon>Esociformes</taxon>
        <taxon>Esocidae</taxon>
        <taxon>Esox</taxon>
    </lineage>
</organism>
<dbReference type="GeneTree" id="ENSGT00940000159144"/>
<reference evidence="2" key="3">
    <citation type="submission" date="2025-09" db="UniProtKB">
        <authorList>
            <consortium name="Ensembl"/>
        </authorList>
    </citation>
    <scope>IDENTIFICATION</scope>
</reference>
<evidence type="ECO:0000313" key="3">
    <source>
        <dbReference type="Proteomes" id="UP000265140"/>
    </source>
</evidence>
<feature type="compositionally biased region" description="Pro residues" evidence="1">
    <location>
        <begin position="170"/>
        <end position="187"/>
    </location>
</feature>
<dbReference type="GO" id="GO:0043066">
    <property type="term" value="P:negative regulation of apoptotic process"/>
    <property type="evidence" value="ECO:0007669"/>
    <property type="project" value="TreeGrafter"/>
</dbReference>
<feature type="compositionally biased region" description="Low complexity" evidence="1">
    <location>
        <begin position="23"/>
        <end position="39"/>
    </location>
</feature>
<name>A0AAY5L4J3_ESOLU</name>
<dbReference type="PANTHER" id="PTHR46745:SF1">
    <property type="entry name" value="TSC22 DOMAIN FAMILY PROTEIN 1"/>
    <property type="match status" value="1"/>
</dbReference>